<dbReference type="Proteomes" id="UP000789524">
    <property type="component" value="Unassembled WGS sequence"/>
</dbReference>
<gene>
    <name evidence="2" type="ORF">DCHRY22_LOCUS7806</name>
</gene>
<evidence type="ECO:0000313" key="3">
    <source>
        <dbReference type="Proteomes" id="UP000789524"/>
    </source>
</evidence>
<name>A0A8J2QRK0_9NEOP</name>
<proteinExistence type="predicted"/>
<evidence type="ECO:0000313" key="2">
    <source>
        <dbReference type="EMBL" id="CAG9567564.1"/>
    </source>
</evidence>
<feature type="compositionally biased region" description="Polar residues" evidence="1">
    <location>
        <begin position="21"/>
        <end position="31"/>
    </location>
</feature>
<dbReference type="InterPro" id="IPR032727">
    <property type="entry name" value="CLAMP"/>
</dbReference>
<organism evidence="2 3">
    <name type="scientific">Danaus chrysippus</name>
    <name type="common">African queen</name>
    <dbReference type="NCBI Taxonomy" id="151541"/>
    <lineage>
        <taxon>Eukaryota</taxon>
        <taxon>Metazoa</taxon>
        <taxon>Ecdysozoa</taxon>
        <taxon>Arthropoda</taxon>
        <taxon>Hexapoda</taxon>
        <taxon>Insecta</taxon>
        <taxon>Pterygota</taxon>
        <taxon>Neoptera</taxon>
        <taxon>Endopterygota</taxon>
        <taxon>Lepidoptera</taxon>
        <taxon>Glossata</taxon>
        <taxon>Ditrysia</taxon>
        <taxon>Papilionoidea</taxon>
        <taxon>Nymphalidae</taxon>
        <taxon>Danainae</taxon>
        <taxon>Danaini</taxon>
        <taxon>Danaina</taxon>
        <taxon>Danaus</taxon>
        <taxon>Anosia</taxon>
    </lineage>
</organism>
<reference evidence="2" key="1">
    <citation type="submission" date="2021-09" db="EMBL/GenBank/DDBJ databases">
        <authorList>
            <person name="Martin H S."/>
        </authorList>
    </citation>
    <scope>NUCLEOTIDE SEQUENCE</scope>
</reference>
<comment type="caution">
    <text evidence="2">The sequence shown here is derived from an EMBL/GenBank/DDBJ whole genome shotgun (WGS) entry which is preliminary data.</text>
</comment>
<dbReference type="OrthoDB" id="425082at2759"/>
<keyword evidence="3" id="KW-1185">Reference proteome</keyword>
<dbReference type="Pfam" id="PF14769">
    <property type="entry name" value="CLAMP"/>
    <property type="match status" value="1"/>
</dbReference>
<accession>A0A8J2QRK0</accession>
<feature type="region of interest" description="Disordered" evidence="1">
    <location>
        <begin position="1"/>
        <end position="56"/>
    </location>
</feature>
<feature type="compositionally biased region" description="Basic and acidic residues" evidence="1">
    <location>
        <begin position="9"/>
        <end position="20"/>
    </location>
</feature>
<dbReference type="EMBL" id="CAKASE010000058">
    <property type="protein sequence ID" value="CAG9567564.1"/>
    <property type="molecule type" value="Genomic_DNA"/>
</dbReference>
<protein>
    <submittedName>
        <fullName evidence="2">(African queen) hypothetical protein</fullName>
    </submittedName>
</protein>
<sequence>MENCYQPQRTDHTLETKYDSETSVETTSSNRIHIKSKSAPITELTKGDEDGLKHQTSAPSYLHSLKDNQAPPFLKPEKQAKPHLLLGTIVTEDELVEIIAASDSDPSDGLRKTLGQYLVNKKLIHNYSLSEKSFLVSLLMECIDYAAQRSFSTHKLACMLTLYLASHLYFKWYYWLPPVAVWKYFKEIMIRHTIEDSPDGQEVFEPKECYDILSHFHTIYLSNLPLVHILTFGVHRLKLSWPFKPK</sequence>
<evidence type="ECO:0000256" key="1">
    <source>
        <dbReference type="SAM" id="MobiDB-lite"/>
    </source>
</evidence>
<dbReference type="AlphaFoldDB" id="A0A8J2QRK0"/>